<dbReference type="InterPro" id="IPR029026">
    <property type="entry name" value="tRNA_m1G_MTases_N"/>
</dbReference>
<keyword evidence="6" id="KW-1185">Reference proteome</keyword>
<dbReference type="InterPro" id="IPR013123">
    <property type="entry name" value="SpoU_subst-bd"/>
</dbReference>
<evidence type="ECO:0000256" key="2">
    <source>
        <dbReference type="ARBA" id="ARBA00022603"/>
    </source>
</evidence>
<dbReference type="Gene3D" id="3.40.1280.10">
    <property type="match status" value="1"/>
</dbReference>
<dbReference type="SMART" id="SM00967">
    <property type="entry name" value="SpoU_sub_bind"/>
    <property type="match status" value="1"/>
</dbReference>
<dbReference type="GO" id="GO:0032259">
    <property type="term" value="P:methylation"/>
    <property type="evidence" value="ECO:0007669"/>
    <property type="project" value="UniProtKB-KW"/>
</dbReference>
<dbReference type="OrthoDB" id="9794400at2"/>
<dbReference type="GO" id="GO:0008173">
    <property type="term" value="F:RNA methyltransferase activity"/>
    <property type="evidence" value="ECO:0007669"/>
    <property type="project" value="InterPro"/>
</dbReference>
<dbReference type="PANTHER" id="PTHR43191">
    <property type="entry name" value="RRNA METHYLTRANSFERASE 3"/>
    <property type="match status" value="1"/>
</dbReference>
<dbReference type="Pfam" id="PF00588">
    <property type="entry name" value="SpoU_methylase"/>
    <property type="match status" value="1"/>
</dbReference>
<protein>
    <submittedName>
        <fullName evidence="5">RNA methyltransferase, TrmH family</fullName>
    </submittedName>
</protein>
<evidence type="ECO:0000256" key="3">
    <source>
        <dbReference type="ARBA" id="ARBA00022679"/>
    </source>
</evidence>
<dbReference type="Proteomes" id="UP000199415">
    <property type="component" value="Unassembled WGS sequence"/>
</dbReference>
<organism evidence="5 6">
    <name type="scientific">Limimonas halophila</name>
    <dbReference type="NCBI Taxonomy" id="1082479"/>
    <lineage>
        <taxon>Bacteria</taxon>
        <taxon>Pseudomonadati</taxon>
        <taxon>Pseudomonadota</taxon>
        <taxon>Alphaproteobacteria</taxon>
        <taxon>Rhodospirillales</taxon>
        <taxon>Rhodovibrionaceae</taxon>
        <taxon>Limimonas</taxon>
    </lineage>
</organism>
<evidence type="ECO:0000256" key="1">
    <source>
        <dbReference type="ARBA" id="ARBA00007228"/>
    </source>
</evidence>
<feature type="domain" description="RNA 2-O ribose methyltransferase substrate binding" evidence="4">
    <location>
        <begin position="37"/>
        <end position="113"/>
    </location>
</feature>
<comment type="similarity">
    <text evidence="1">Belongs to the class IV-like SAM-binding methyltransferase superfamily. RNA methyltransferase TrmH family.</text>
</comment>
<dbReference type="GO" id="GO:0006396">
    <property type="term" value="P:RNA processing"/>
    <property type="evidence" value="ECO:0007669"/>
    <property type="project" value="InterPro"/>
</dbReference>
<keyword evidence="3 5" id="KW-0808">Transferase</keyword>
<gene>
    <name evidence="5" type="ORF">SAMN05216241_10719</name>
</gene>
<dbReference type="InterPro" id="IPR029064">
    <property type="entry name" value="Ribosomal_eL30-like_sf"/>
</dbReference>
<name>A0A1G7SIC4_9PROT</name>
<dbReference type="PANTHER" id="PTHR43191:SF2">
    <property type="entry name" value="RRNA METHYLTRANSFERASE 3, MITOCHONDRIAL"/>
    <property type="match status" value="1"/>
</dbReference>
<evidence type="ECO:0000259" key="4">
    <source>
        <dbReference type="SMART" id="SM00967"/>
    </source>
</evidence>
<dbReference type="Pfam" id="PF22435">
    <property type="entry name" value="MRM3-like_sub_bind"/>
    <property type="match status" value="1"/>
</dbReference>
<proteinExistence type="inferred from homology"/>
<reference evidence="5 6" key="1">
    <citation type="submission" date="2016-10" db="EMBL/GenBank/DDBJ databases">
        <authorList>
            <person name="de Groot N.N."/>
        </authorList>
    </citation>
    <scope>NUCLEOTIDE SEQUENCE [LARGE SCALE GENOMIC DNA]</scope>
    <source>
        <strain evidence="5 6">DSM 25584</strain>
    </source>
</reference>
<dbReference type="AlphaFoldDB" id="A0A1G7SIC4"/>
<keyword evidence="2 5" id="KW-0489">Methyltransferase</keyword>
<sequence>MARPAPVKRVTSPANTAIKAVRALAYKKQRRTTGRFMAAGERMLQEALDCGHRLETLVIHPDTRDTGPGRALETACRNAGGEVMEATEAVLAKLVGRENPPGAVGVLPQPWQQLDDLPREAARTWVVLDGLRDPGNVGGIIRSAEAAGASGVIALGETCDPFAPEAVRASTGAIFAQRLVRCRWRAFTRWRRGQGGSLVATAMHARTDYRAAAYPGPVFLLVGDEHEGIPAEHTAACDQAVRIPLHGRAESLNVGVATALLLYEVDRRRAGP</sequence>
<dbReference type="CDD" id="cd18095">
    <property type="entry name" value="SpoU-like_rRNA-MTase"/>
    <property type="match status" value="1"/>
</dbReference>
<dbReference type="Gene3D" id="3.30.1330.30">
    <property type="match status" value="1"/>
</dbReference>
<dbReference type="InterPro" id="IPR029028">
    <property type="entry name" value="Alpha/beta_knot_MTases"/>
</dbReference>
<dbReference type="InterPro" id="IPR051259">
    <property type="entry name" value="rRNA_Methyltransferase"/>
</dbReference>
<evidence type="ECO:0000313" key="6">
    <source>
        <dbReference type="Proteomes" id="UP000199415"/>
    </source>
</evidence>
<accession>A0A1G7SIC4</accession>
<dbReference type="STRING" id="1082479.SAMN05216241_10719"/>
<evidence type="ECO:0000313" key="5">
    <source>
        <dbReference type="EMBL" id="SDG22721.1"/>
    </source>
</evidence>
<dbReference type="SUPFAM" id="SSF75217">
    <property type="entry name" value="alpha/beta knot"/>
    <property type="match status" value="1"/>
</dbReference>
<dbReference type="EMBL" id="FNCE01000007">
    <property type="protein sequence ID" value="SDG22721.1"/>
    <property type="molecule type" value="Genomic_DNA"/>
</dbReference>
<dbReference type="SUPFAM" id="SSF55315">
    <property type="entry name" value="L30e-like"/>
    <property type="match status" value="1"/>
</dbReference>
<dbReference type="GO" id="GO:0003723">
    <property type="term" value="F:RNA binding"/>
    <property type="evidence" value="ECO:0007669"/>
    <property type="project" value="InterPro"/>
</dbReference>
<dbReference type="GO" id="GO:0005737">
    <property type="term" value="C:cytoplasm"/>
    <property type="evidence" value="ECO:0007669"/>
    <property type="project" value="UniProtKB-ARBA"/>
</dbReference>
<dbReference type="InterPro" id="IPR001537">
    <property type="entry name" value="SpoU_MeTrfase"/>
</dbReference>
<dbReference type="RefSeq" id="WP_090020324.1">
    <property type="nucleotide sequence ID" value="NZ_FNCE01000007.1"/>
</dbReference>
<dbReference type="InterPro" id="IPR053888">
    <property type="entry name" value="MRM3-like_sub_bind"/>
</dbReference>